<keyword evidence="1" id="KW-0812">Transmembrane</keyword>
<dbReference type="InterPro" id="IPR052336">
    <property type="entry name" value="MlaD_Phospholipid_Transporter"/>
</dbReference>
<comment type="caution">
    <text evidence="3">The sequence shown here is derived from an EMBL/GenBank/DDBJ whole genome shotgun (WGS) entry which is preliminary data.</text>
</comment>
<evidence type="ECO:0000256" key="1">
    <source>
        <dbReference type="SAM" id="Phobius"/>
    </source>
</evidence>
<dbReference type="PANTHER" id="PTHR33371">
    <property type="entry name" value="INTERMEMBRANE PHOSPHOLIPID TRANSPORT SYSTEM BINDING PROTEIN MLAD-RELATED"/>
    <property type="match status" value="1"/>
</dbReference>
<keyword evidence="1" id="KW-0472">Membrane</keyword>
<dbReference type="GO" id="GO:0005576">
    <property type="term" value="C:extracellular region"/>
    <property type="evidence" value="ECO:0007669"/>
    <property type="project" value="TreeGrafter"/>
</dbReference>
<protein>
    <submittedName>
        <fullName evidence="3">Mce family protein</fullName>
    </submittedName>
</protein>
<evidence type="ECO:0000313" key="4">
    <source>
        <dbReference type="Proteomes" id="UP000179441"/>
    </source>
</evidence>
<organism evidence="3 4">
    <name type="scientific">Mycobacteroides chelonae</name>
    <name type="common">Mycobacterium chelonae</name>
    <dbReference type="NCBI Taxonomy" id="1774"/>
    <lineage>
        <taxon>Bacteria</taxon>
        <taxon>Bacillati</taxon>
        <taxon>Actinomycetota</taxon>
        <taxon>Actinomycetes</taxon>
        <taxon>Mycobacteriales</taxon>
        <taxon>Mycobacteriaceae</taxon>
        <taxon>Mycobacteroides</taxon>
    </lineage>
</organism>
<evidence type="ECO:0000313" key="3">
    <source>
        <dbReference type="EMBL" id="OHU78186.1"/>
    </source>
</evidence>
<dbReference type="AlphaFoldDB" id="A0A1S1M4H3"/>
<dbReference type="PANTHER" id="PTHR33371:SF16">
    <property type="entry name" value="MCE-FAMILY PROTEIN MCE3F"/>
    <property type="match status" value="1"/>
</dbReference>
<evidence type="ECO:0000259" key="2">
    <source>
        <dbReference type="Pfam" id="PF02470"/>
    </source>
</evidence>
<accession>A0A1S1M4H3</accession>
<dbReference type="RefSeq" id="WP_070926146.1">
    <property type="nucleotide sequence ID" value="NZ_CP050145.1"/>
</dbReference>
<dbReference type="EMBL" id="MLIS01000001">
    <property type="protein sequence ID" value="OHU78186.1"/>
    <property type="molecule type" value="Genomic_DNA"/>
</dbReference>
<feature type="domain" description="Mce/MlaD" evidence="2">
    <location>
        <begin position="50"/>
        <end position="123"/>
    </location>
</feature>
<name>A0A1S1M4H3_MYCCH</name>
<proteinExistence type="predicted"/>
<feature type="transmembrane region" description="Helical" evidence="1">
    <location>
        <begin position="12"/>
        <end position="38"/>
    </location>
</feature>
<keyword evidence="1" id="KW-1133">Transmembrane helix</keyword>
<dbReference type="InterPro" id="IPR003399">
    <property type="entry name" value="Mce/MlaD"/>
</dbReference>
<gene>
    <name evidence="3" type="ORF">BKG84_07065</name>
</gene>
<dbReference type="Proteomes" id="UP000179441">
    <property type="component" value="Unassembled WGS sequence"/>
</dbReference>
<keyword evidence="4" id="KW-1185">Reference proteome</keyword>
<sequence length="333" mass="35532">MRAAMGALRSIIKVRLGSLISLGAIAAIMVFGTAYLAFDVAGVDWNRQYTTASLQLPDAVNLLPRSPVLLSGVKVGEVTAVTGTSTGVNVAFKVDRTYRVPVDSAISIEQLSALGEPYIEFQPRAAGGPYLADGQQFLAKDVSVPASIPELARAITTLLEQLDPQAIQSIANTFNEGMAGTDEIIPELSRASNLLAATLQSREPQLRALLKNAQVPGPDVAKAGADLIAAAPQWADFGVKARGLVDSLQILLHARPVPEAYTTNNGLLDFLPKLKEYLNRVGPELVQLYPALEQWLDWAIGEVPGSINLSALVDQALHSTRPDGSLQLQINTH</sequence>
<reference evidence="3 4" key="1">
    <citation type="submission" date="2016-10" db="EMBL/GenBank/DDBJ databases">
        <title>Evaluation of Human, Veterinary and Environmental Mycobacterium chelonae Isolates by Core Genome Phylogenomic Analysis, Targeted Gene Comparison, and Anti-microbial Susceptibility Patterns: A Tale of Mistaken Identities.</title>
        <authorList>
            <person name="Fogelson S.B."/>
            <person name="Camus A.C."/>
            <person name="Lorenz W."/>
            <person name="Vasireddy R."/>
            <person name="Vasireddy S."/>
            <person name="Smith T."/>
            <person name="Brown-Elliott B.A."/>
            <person name="Wallace R.J.Jr."/>
            <person name="Hasan N.A."/>
            <person name="Reischl U."/>
            <person name="Sanchez S."/>
        </authorList>
    </citation>
    <scope>NUCLEOTIDE SEQUENCE [LARGE SCALE GENOMIC DNA]</scope>
    <source>
        <strain evidence="3 4">15518</strain>
    </source>
</reference>
<dbReference type="Pfam" id="PF02470">
    <property type="entry name" value="MlaD"/>
    <property type="match status" value="1"/>
</dbReference>